<accession>A0A6A4R848</accession>
<organism evidence="1 2">
    <name type="scientific">Lupinus albus</name>
    <name type="common">White lupine</name>
    <name type="synonym">Lupinus termis</name>
    <dbReference type="NCBI Taxonomy" id="3870"/>
    <lineage>
        <taxon>Eukaryota</taxon>
        <taxon>Viridiplantae</taxon>
        <taxon>Streptophyta</taxon>
        <taxon>Embryophyta</taxon>
        <taxon>Tracheophyta</taxon>
        <taxon>Spermatophyta</taxon>
        <taxon>Magnoliopsida</taxon>
        <taxon>eudicotyledons</taxon>
        <taxon>Gunneridae</taxon>
        <taxon>Pentapetalae</taxon>
        <taxon>rosids</taxon>
        <taxon>fabids</taxon>
        <taxon>Fabales</taxon>
        <taxon>Fabaceae</taxon>
        <taxon>Papilionoideae</taxon>
        <taxon>50 kb inversion clade</taxon>
        <taxon>genistoids sensu lato</taxon>
        <taxon>core genistoids</taxon>
        <taxon>Genisteae</taxon>
        <taxon>Lupinus</taxon>
    </lineage>
</organism>
<comment type="caution">
    <text evidence="1">The sequence shown here is derived from an EMBL/GenBank/DDBJ whole genome shotgun (WGS) entry which is preliminary data.</text>
</comment>
<dbReference type="EMBL" id="WOCE01000001">
    <property type="protein sequence ID" value="KAE9621582.1"/>
    <property type="molecule type" value="Genomic_DNA"/>
</dbReference>
<evidence type="ECO:0000313" key="1">
    <source>
        <dbReference type="EMBL" id="KAE9621582.1"/>
    </source>
</evidence>
<proteinExistence type="predicted"/>
<gene>
    <name evidence="1" type="ORF">Lalb_Chr01g0016321</name>
</gene>
<dbReference type="Proteomes" id="UP000447434">
    <property type="component" value="Chromosome 1"/>
</dbReference>
<protein>
    <submittedName>
        <fullName evidence="1">Uncharacterized protein</fullName>
    </submittedName>
</protein>
<keyword evidence="2" id="KW-1185">Reference proteome</keyword>
<sequence length="96" mass="10967">MMHYYLLEQLVVSSSTSTGNLQCNSEKVEFIVKSAAPNVDVPSSSTNESRIDNQYAYCDYDDNTTYPTHHDNDNCIAQDRAKRLIKRSARYIEVII</sequence>
<reference evidence="2" key="1">
    <citation type="journal article" date="2020" name="Nat. Commun.">
        <title>Genome sequence of the cluster root forming white lupin.</title>
        <authorList>
            <person name="Hufnagel B."/>
            <person name="Marques A."/>
            <person name="Soriano A."/>
            <person name="Marques L."/>
            <person name="Divol F."/>
            <person name="Doumas P."/>
            <person name="Sallet E."/>
            <person name="Mancinotti D."/>
            <person name="Carrere S."/>
            <person name="Marande W."/>
            <person name="Arribat S."/>
            <person name="Keller J."/>
            <person name="Huneau C."/>
            <person name="Blein T."/>
            <person name="Aime D."/>
            <person name="Laguerre M."/>
            <person name="Taylor J."/>
            <person name="Schubert V."/>
            <person name="Nelson M."/>
            <person name="Geu-Flores F."/>
            <person name="Crespi M."/>
            <person name="Gallardo-Guerrero K."/>
            <person name="Delaux P.-M."/>
            <person name="Salse J."/>
            <person name="Berges H."/>
            <person name="Guyot R."/>
            <person name="Gouzy J."/>
            <person name="Peret B."/>
        </authorList>
    </citation>
    <scope>NUCLEOTIDE SEQUENCE [LARGE SCALE GENOMIC DNA]</scope>
    <source>
        <strain evidence="2">cv. Amiga</strain>
    </source>
</reference>
<dbReference type="AlphaFoldDB" id="A0A6A4R848"/>
<evidence type="ECO:0000313" key="2">
    <source>
        <dbReference type="Proteomes" id="UP000447434"/>
    </source>
</evidence>
<name>A0A6A4R848_LUPAL</name>